<evidence type="ECO:0000313" key="1">
    <source>
        <dbReference type="EMBL" id="KKK56458.1"/>
    </source>
</evidence>
<organism evidence="1">
    <name type="scientific">marine sediment metagenome</name>
    <dbReference type="NCBI Taxonomy" id="412755"/>
    <lineage>
        <taxon>unclassified sequences</taxon>
        <taxon>metagenomes</taxon>
        <taxon>ecological metagenomes</taxon>
    </lineage>
</organism>
<reference evidence="1" key="1">
    <citation type="journal article" date="2015" name="Nature">
        <title>Complex archaea that bridge the gap between prokaryotes and eukaryotes.</title>
        <authorList>
            <person name="Spang A."/>
            <person name="Saw J.H."/>
            <person name="Jorgensen S.L."/>
            <person name="Zaremba-Niedzwiedzka K."/>
            <person name="Martijn J."/>
            <person name="Lind A.E."/>
            <person name="van Eijk R."/>
            <person name="Schleper C."/>
            <person name="Guy L."/>
            <person name="Ettema T.J."/>
        </authorList>
    </citation>
    <scope>NUCLEOTIDE SEQUENCE</scope>
</reference>
<proteinExistence type="predicted"/>
<sequence length="58" mass="6436">MLVVVVVALVLWALVQMVALLTQNQKMENILRVLVEMAGVMEVVVMPVWSHLLHQGVG</sequence>
<protein>
    <submittedName>
        <fullName evidence="1">Uncharacterized protein</fullName>
    </submittedName>
</protein>
<dbReference type="EMBL" id="LAZR01064987">
    <property type="protein sequence ID" value="KKK56458.1"/>
    <property type="molecule type" value="Genomic_DNA"/>
</dbReference>
<comment type="caution">
    <text evidence="1">The sequence shown here is derived from an EMBL/GenBank/DDBJ whole genome shotgun (WGS) entry which is preliminary data.</text>
</comment>
<dbReference type="AlphaFoldDB" id="A0A0F8WII8"/>
<gene>
    <name evidence="1" type="ORF">LCGC14_3064310</name>
</gene>
<name>A0A0F8WII8_9ZZZZ</name>
<accession>A0A0F8WII8</accession>